<keyword evidence="3" id="KW-1185">Reference proteome</keyword>
<evidence type="ECO:0000256" key="1">
    <source>
        <dbReference type="SAM" id="MobiDB-lite"/>
    </source>
</evidence>
<feature type="region of interest" description="Disordered" evidence="1">
    <location>
        <begin position="279"/>
        <end position="302"/>
    </location>
</feature>
<dbReference type="EMBL" id="BRPK01000011">
    <property type="protein sequence ID" value="GLB42518.1"/>
    <property type="molecule type" value="Genomic_DNA"/>
</dbReference>
<gene>
    <name evidence="2" type="ORF">LshimejAT787_1105330</name>
</gene>
<proteinExistence type="predicted"/>
<feature type="compositionally biased region" description="Polar residues" evidence="1">
    <location>
        <begin position="32"/>
        <end position="42"/>
    </location>
</feature>
<organism evidence="2 3">
    <name type="scientific">Lyophyllum shimeji</name>
    <name type="common">Hon-shimeji</name>
    <name type="synonym">Tricholoma shimeji</name>
    <dbReference type="NCBI Taxonomy" id="47721"/>
    <lineage>
        <taxon>Eukaryota</taxon>
        <taxon>Fungi</taxon>
        <taxon>Dikarya</taxon>
        <taxon>Basidiomycota</taxon>
        <taxon>Agaricomycotina</taxon>
        <taxon>Agaricomycetes</taxon>
        <taxon>Agaricomycetidae</taxon>
        <taxon>Agaricales</taxon>
        <taxon>Tricholomatineae</taxon>
        <taxon>Lyophyllaceae</taxon>
        <taxon>Lyophyllum</taxon>
    </lineage>
</organism>
<dbReference type="Proteomes" id="UP001063166">
    <property type="component" value="Unassembled WGS sequence"/>
</dbReference>
<comment type="caution">
    <text evidence="2">The sequence shown here is derived from an EMBL/GenBank/DDBJ whole genome shotgun (WGS) entry which is preliminary data.</text>
</comment>
<name>A0A9P3URC1_LYOSH</name>
<feature type="compositionally biased region" description="Polar residues" evidence="1">
    <location>
        <begin position="1"/>
        <end position="15"/>
    </location>
</feature>
<feature type="region of interest" description="Disordered" evidence="1">
    <location>
        <begin position="1"/>
        <end position="115"/>
    </location>
</feature>
<dbReference type="AlphaFoldDB" id="A0A9P3URC1"/>
<dbReference type="OrthoDB" id="10682123at2759"/>
<protein>
    <submittedName>
        <fullName evidence="2">Uncharacterized protein</fullName>
    </submittedName>
</protein>
<accession>A0A9P3URC1</accession>
<evidence type="ECO:0000313" key="3">
    <source>
        <dbReference type="Proteomes" id="UP001063166"/>
    </source>
</evidence>
<sequence length="302" mass="32428">MGQRPLSTSLAPSNLSERRHTRLNHPPILRPSFTTQRSSRQTGIPGAFQHNASFGYPLPRAPGRVGPSPDDFHHPGSGGSQNWNDASFAASGRARQVPGPVAMRTTHPLPGPRPSYVRQHLALPELYEHTRTRPAPYGTALNASAEWRSEGRAVEEVVEPPLHTRPLYATIELPPVEDPVDLDVRGTQLSGEGAAAVVLSPSAPTLAGPRNPNPMMASHSGFWSGASRRAQYASPISANASGGQQKTGLVTPMGQVSNRFSARARPDIELQASLARLQIQDTPAHRPPANDYDWSSLGSVRG</sequence>
<reference evidence="2" key="1">
    <citation type="submission" date="2022-07" db="EMBL/GenBank/DDBJ databases">
        <title>The genome of Lyophyllum shimeji provides insight into the initial evolution of ectomycorrhizal fungal genome.</title>
        <authorList>
            <person name="Kobayashi Y."/>
            <person name="Shibata T."/>
            <person name="Hirakawa H."/>
            <person name="Shigenobu S."/>
            <person name="Nishiyama T."/>
            <person name="Yamada A."/>
            <person name="Hasebe M."/>
            <person name="Kawaguchi M."/>
        </authorList>
    </citation>
    <scope>NUCLEOTIDE SEQUENCE</scope>
    <source>
        <strain evidence="2">AT787</strain>
    </source>
</reference>
<evidence type="ECO:0000313" key="2">
    <source>
        <dbReference type="EMBL" id="GLB42518.1"/>
    </source>
</evidence>